<dbReference type="EMBL" id="CP003732">
    <property type="protein sequence ID" value="AFV12884.1"/>
    <property type="molecule type" value="Genomic_DNA"/>
</dbReference>
<dbReference type="STRING" id="1089553.Tph_c27190"/>
<evidence type="ECO:0000313" key="2">
    <source>
        <dbReference type="Proteomes" id="UP000000467"/>
    </source>
</evidence>
<dbReference type="AlphaFoldDB" id="K4LY74"/>
<organism evidence="1 2">
    <name type="scientific">Thermacetogenium phaeum (strain ATCC BAA-254 / DSM 26808 / PB)</name>
    <dbReference type="NCBI Taxonomy" id="1089553"/>
    <lineage>
        <taxon>Bacteria</taxon>
        <taxon>Bacillati</taxon>
        <taxon>Bacillota</taxon>
        <taxon>Clostridia</taxon>
        <taxon>Thermoanaerobacterales</taxon>
        <taxon>Thermoanaerobacteraceae</taxon>
        <taxon>Thermacetogenium</taxon>
    </lineage>
</organism>
<keyword evidence="2" id="KW-1185">Reference proteome</keyword>
<gene>
    <name evidence="1" type="ordered locus">Tph_c27190</name>
</gene>
<proteinExistence type="predicted"/>
<protein>
    <submittedName>
        <fullName evidence="1">Uncharacterized protein</fullName>
    </submittedName>
</protein>
<accession>K4LY74</accession>
<name>K4LY74_THEPS</name>
<sequence>MKQLRPVYLEVLDLDLEDIFINIMAKEGYSREALVLE</sequence>
<dbReference type="HOGENOM" id="CLU_3349786_0_0_9"/>
<evidence type="ECO:0000313" key="1">
    <source>
        <dbReference type="EMBL" id="AFV12884.1"/>
    </source>
</evidence>
<dbReference type="KEGG" id="tpz:Tph_c27190"/>
<reference evidence="1 2" key="1">
    <citation type="journal article" date="2012" name="BMC Genomics">
        <title>Genome-guided analysis of physiological and morphological traits of the fermentative acetate oxidizer Thermacetogenium phaeum.</title>
        <authorList>
            <person name="Oehler D."/>
            <person name="Poehlein A."/>
            <person name="Leimbach A."/>
            <person name="Muller N."/>
            <person name="Daniel R."/>
            <person name="Gottschalk G."/>
            <person name="Schink B."/>
        </authorList>
    </citation>
    <scope>NUCLEOTIDE SEQUENCE [LARGE SCALE GENOMIC DNA]</scope>
    <source>
        <strain evidence="2">ATCC BAA-254 / DSM 26808 / PB</strain>
    </source>
</reference>
<dbReference type="Proteomes" id="UP000000467">
    <property type="component" value="Chromosome"/>
</dbReference>